<evidence type="ECO:0000313" key="10">
    <source>
        <dbReference type="Proteomes" id="UP000292052"/>
    </source>
</evidence>
<dbReference type="GO" id="GO:0008527">
    <property type="term" value="F:taste receptor activity"/>
    <property type="evidence" value="ECO:0007669"/>
    <property type="project" value="InterPro"/>
</dbReference>
<dbReference type="PANTHER" id="PTHR21421">
    <property type="entry name" value="GUSTATORY RECEPTOR"/>
    <property type="match status" value="1"/>
</dbReference>
<dbReference type="InterPro" id="IPR009318">
    <property type="entry name" value="Gustatory_rcpt"/>
</dbReference>
<feature type="transmembrane region" description="Helical" evidence="8">
    <location>
        <begin position="797"/>
        <end position="818"/>
    </location>
</feature>
<proteinExistence type="inferred from homology"/>
<feature type="transmembrane region" description="Helical" evidence="8">
    <location>
        <begin position="445"/>
        <end position="465"/>
    </location>
</feature>
<feature type="transmembrane region" description="Helical" evidence="8">
    <location>
        <begin position="477"/>
        <end position="498"/>
    </location>
</feature>
<keyword evidence="6 8" id="KW-0472">Membrane</keyword>
<evidence type="ECO:0000256" key="3">
    <source>
        <dbReference type="ARBA" id="ARBA00022475"/>
    </source>
</evidence>
<name>A0A482VYX0_ASBVE</name>
<evidence type="ECO:0000256" key="5">
    <source>
        <dbReference type="ARBA" id="ARBA00022989"/>
    </source>
</evidence>
<keyword evidence="10" id="KW-1185">Reference proteome</keyword>
<keyword evidence="7" id="KW-0675">Receptor</keyword>
<evidence type="ECO:0000256" key="1">
    <source>
        <dbReference type="ARBA" id="ARBA00004651"/>
    </source>
</evidence>
<dbReference type="Pfam" id="PF06151">
    <property type="entry name" value="Trehalose_recp"/>
    <property type="match status" value="5"/>
</dbReference>
<evidence type="ECO:0000256" key="2">
    <source>
        <dbReference type="ARBA" id="ARBA00005327"/>
    </source>
</evidence>
<dbReference type="PANTHER" id="PTHR21421:SF29">
    <property type="entry name" value="GUSTATORY RECEPTOR 5A FOR TREHALOSE-RELATED"/>
    <property type="match status" value="1"/>
</dbReference>
<keyword evidence="5 8" id="KW-1133">Transmembrane helix</keyword>
<sequence>MLVITYRKKEIKVIKKEERIQDSLKFLLKIGRILGLCPLKNIVEPEKIDFQWKSWPFLYTSFIWCINLTNTIGVLRKCVNNNFHHIDIGNQIATPNRNLLDIFRRKFDITNFAGVILIITNFMGKTVLHFNELFIIIITIAIKARFQQINELVTTVEEDCTSLNFWQKIREDYDRLARLVHELDNQLSYIILFSFGFNCFWIMKFFYDILMLTTRPENFEIFIRFTFRLKFKEWNIHFVYAVCFISIRFLLTFESCIRLNKESRKLSSIIQFSNLPIFNLEFAGALVTYELTLVVFIINVYVTFTALYNWINDNFFNYDFVHLTYCSNIIFITSLYIKFAKNWPYIMKFWQDIDRKMEFNYGYPENLTKKINIIVVIHSFLGKATVHYCDIFIIVISFAAKARFQQINERILTKKNMYKSIKYWREIRQDYDRLAQLVQKLEEELSYIILISVGFNCFWVMKLSYNVLKVGVEKQTLHFLYSFGFLLLRFLTVFESCTRLNNESRKPSLIIQFSSLPELVFNTEIFVSLCFFLYITKKWYYIMNLWHTVDEKMKDNYKYPKNFNLNFKIIFIIYWVICVGNHIGTPMHSIFTLFENQRSQPAEVTFLPEYNNILAKILTIHSILGKTTLHYRDIFVITISMIMTAKFKQINERIHNNNGVSSADCVCTEFWKDIREDYDRLAHLIRELDKELSYITTASAGFNGFWILNFFYRSYRAKFSGSANLFFLYPFACIFLRFFYLFYCATQLHDESGKPAILILFSKIPVFNVEINRLLAQIEFDNVFFSGFQIFKIKKGIILSVAGAIVTYELTMLQYNVFTT</sequence>
<feature type="transmembrane region" description="Helical" evidence="8">
    <location>
        <begin position="692"/>
        <end position="712"/>
    </location>
</feature>
<dbReference type="GO" id="GO:0005886">
    <property type="term" value="C:plasma membrane"/>
    <property type="evidence" value="ECO:0007669"/>
    <property type="project" value="UniProtKB-SubCell"/>
</dbReference>
<keyword evidence="3" id="KW-1003">Cell membrane</keyword>
<dbReference type="AlphaFoldDB" id="A0A482VYX0"/>
<feature type="transmembrane region" description="Helical" evidence="8">
    <location>
        <begin position="187"/>
        <end position="207"/>
    </location>
</feature>
<evidence type="ECO:0000256" key="6">
    <source>
        <dbReference type="ARBA" id="ARBA00023136"/>
    </source>
</evidence>
<dbReference type="OrthoDB" id="5800391at2759"/>
<comment type="caution">
    <text evidence="9">The sequence shown here is derived from an EMBL/GenBank/DDBJ whole genome shotgun (WGS) entry which is preliminary data.</text>
</comment>
<evidence type="ECO:0000256" key="8">
    <source>
        <dbReference type="SAM" id="Phobius"/>
    </source>
</evidence>
<protein>
    <submittedName>
        <fullName evidence="9">Trehalose recp and/or 7tm 7 domain containing protein</fullName>
    </submittedName>
</protein>
<keyword evidence="4 8" id="KW-0812">Transmembrane</keyword>
<evidence type="ECO:0000313" key="9">
    <source>
        <dbReference type="EMBL" id="RZC38015.1"/>
    </source>
</evidence>
<dbReference type="GO" id="GO:0050916">
    <property type="term" value="P:sensory perception of sweet taste"/>
    <property type="evidence" value="ECO:0007669"/>
    <property type="project" value="UniProtKB-ARBA"/>
</dbReference>
<accession>A0A482VYX0</accession>
<gene>
    <name evidence="9" type="ORF">BDFB_005504</name>
</gene>
<evidence type="ECO:0000256" key="7">
    <source>
        <dbReference type="ARBA" id="ARBA00023170"/>
    </source>
</evidence>
<feature type="non-terminal residue" evidence="9">
    <location>
        <position position="820"/>
    </location>
</feature>
<evidence type="ECO:0000256" key="4">
    <source>
        <dbReference type="ARBA" id="ARBA00022692"/>
    </source>
</evidence>
<dbReference type="EMBL" id="QDEB01047204">
    <property type="protein sequence ID" value="RZC38015.1"/>
    <property type="molecule type" value="Genomic_DNA"/>
</dbReference>
<feature type="transmembrane region" description="Helical" evidence="8">
    <location>
        <begin position="565"/>
        <end position="584"/>
    </location>
</feature>
<organism evidence="9 10">
    <name type="scientific">Asbolus verrucosus</name>
    <name type="common">Desert ironclad beetle</name>
    <dbReference type="NCBI Taxonomy" id="1661398"/>
    <lineage>
        <taxon>Eukaryota</taxon>
        <taxon>Metazoa</taxon>
        <taxon>Ecdysozoa</taxon>
        <taxon>Arthropoda</taxon>
        <taxon>Hexapoda</taxon>
        <taxon>Insecta</taxon>
        <taxon>Pterygota</taxon>
        <taxon>Neoptera</taxon>
        <taxon>Endopterygota</taxon>
        <taxon>Coleoptera</taxon>
        <taxon>Polyphaga</taxon>
        <taxon>Cucujiformia</taxon>
        <taxon>Tenebrionidae</taxon>
        <taxon>Pimeliinae</taxon>
        <taxon>Asbolus</taxon>
    </lineage>
</organism>
<feature type="transmembrane region" description="Helical" evidence="8">
    <location>
        <begin position="322"/>
        <end position="339"/>
    </location>
</feature>
<feature type="transmembrane region" description="Helical" evidence="8">
    <location>
        <begin position="519"/>
        <end position="536"/>
    </location>
</feature>
<dbReference type="Proteomes" id="UP000292052">
    <property type="component" value="Unassembled WGS sequence"/>
</dbReference>
<comment type="similarity">
    <text evidence="2">Belongs to the insect chemoreceptor superfamily. Gustatory receptor (GR) family. Gr5a subfamily.</text>
</comment>
<feature type="transmembrane region" description="Helical" evidence="8">
    <location>
        <begin position="724"/>
        <end position="745"/>
    </location>
</feature>
<feature type="transmembrane region" description="Helical" evidence="8">
    <location>
        <begin position="238"/>
        <end position="257"/>
    </location>
</feature>
<comment type="subcellular location">
    <subcellularLocation>
        <location evidence="1">Cell membrane</location>
        <topology evidence="1">Multi-pass membrane protein</topology>
    </subcellularLocation>
</comment>
<reference evidence="9 10" key="1">
    <citation type="submission" date="2017-03" db="EMBL/GenBank/DDBJ databases">
        <title>Genome of the blue death feigning beetle - Asbolus verrucosus.</title>
        <authorList>
            <person name="Rider S.D."/>
        </authorList>
    </citation>
    <scope>NUCLEOTIDE SEQUENCE [LARGE SCALE GENOMIC DNA]</scope>
    <source>
        <strain evidence="9">Butters</strain>
        <tissue evidence="9">Head and leg muscle</tissue>
    </source>
</reference>
<feature type="transmembrane region" description="Helical" evidence="8">
    <location>
        <begin position="278"/>
        <end position="302"/>
    </location>
</feature>